<evidence type="ECO:0000313" key="2">
    <source>
        <dbReference type="EMBL" id="MDG0864867.1"/>
    </source>
</evidence>
<dbReference type="EMBL" id="SGUG01000043">
    <property type="protein sequence ID" value="MDG0864867.1"/>
    <property type="molecule type" value="Genomic_DNA"/>
</dbReference>
<gene>
    <name evidence="2" type="ORF">EXJ73_20620</name>
</gene>
<evidence type="ECO:0000256" key="1">
    <source>
        <dbReference type="SAM" id="MobiDB-lite"/>
    </source>
</evidence>
<sequence>MAKQSIIWTVLPKGLDTRGELIVSLVPSFRLTPQAPDEQVLAAFPDLLDWPGRLARSRFALRVGARAFELKPVSTPGTDVWQEVFPARLPVAGYAYNDFSRQNLRSFPVRTVVSYLHTHYGELAEADGLDRPSLFGPGSRLQGMLAEIGIGRLGRQRGGIGRWFSDGRSKETGVTELEARLDELYFSDQGVAPPTVVGIDGRPRDNGSSYVSARKLRRALPANLSGAAAGQFHSDSEYALYQANRFYQRPENARPYSALPVAGSASAPVKAPEFDFHRMAASFADAPSVMRRLGLVLDAVVVGSRELVDQAAGLPGHLLRATMTLEVAHPAYSVGTEESLPSTAFWLTPRRFACDTRTDRHRAGLLRLGGARPIGTQAQELQGKDRGFALTAVDPDGAALKTVGFALSLQDHLAKVADAGDPGTLSRPGELSYTTSQGESLAALRSQGITLVEHGRAGHVADDAIASSLKNDAVDAHQGHKIVWFAEDVLRGYRVDIFSEAGGEWRSLCQRLARYGWTAGHAAAPALDEARDEGYVSGASTTSKPAAELPPGATQDHYLHEALVKWAGWSLVAPRPGRRIRPFPDSSTPPAARAKLGLIQEERVDEQTAADTHPDGSPVTRDVKAAPGSLPRLRFGQAYRMRMRLVDLAGNSLAFDDGSLDKLEEASEPIAYLRYEPLDPPVLSLRGRVSEGESLERMVIRSNFGQSCASYLAGAPYAGNLPTDSGFAYAAVNERHMVPPKTSQSMAEQHGAFETAIGAAATPAQIADAYELIAALEAGTLYDGGAAVQIVTPPKDGAVPRSPARDLAVAPPEGFRLAPGEYLIHTEAALATPYLPDPIAAAVALRGLPGVFAEAVIDAADEVRAVRIPGSEECVVIVPLSGAWPGRRGLRLAVAEHPDELSGFDGCAVGAQLPDRLPTWDSAARVLTVYLRKGEVAHVRYASAIAPEAVNQLAIPRLAATPAKVAIQSVLGAHWMITPDRPLTLVHATQQPVCEPLFERLNPMRNPGQTWAELRRTLVRYHARSTAQLEVLAAWLEWQDDPSQPAPVRRAFSARLPQVDISSPPLRSQEPASGVLLEALGRGGAEAAHAHIRHEFGDHKFRLVQYSLRASTRFAEYLPASLREDPAQMIRVGPVFAGRGFDLPPNYATQYPDPAALPPAALPPDVELGAPLLDDAGPPRAGSAVPASRRPDAPRIAYAVPTFRWEEHGTSLAEGIACIRRGNGLRVYLERPWFSSGEGELLGVICGTSDPSRQRFDQLQPELVGLVSQWGQDPILDSIRPRPVMHPGAFSARVADFRLWLPEASHDMVVAAHRVHYDFERRLWFADIEIDAGSSYSPFVRLALVRVQPHALQGCALSPVQHTQYAQLPPTRELHLSRLDHGRQSGVALRVFGPAPEIGPASGRGELVGRLDADPGLADAFGPLLGYDRGRNRIELVVQHQTSGLATDLDWADLAGVPPLGGEARPGQIAPGGPRRAVDAAAAGQGFNVAASALGTSAISTEIFQAGLQNLHLLRNDLLFSGLMALPPMPEGQRWRLMLREYERHFGDFNVTDQTPLGRVTRPGVAERLVFAREFYVLGYRP</sequence>
<name>A0A9X4R5W7_9BURK</name>
<dbReference type="Proteomes" id="UP001152766">
    <property type="component" value="Unassembled WGS sequence"/>
</dbReference>
<keyword evidence="3" id="KW-1185">Reference proteome</keyword>
<feature type="region of interest" description="Disordered" evidence="1">
    <location>
        <begin position="606"/>
        <end position="625"/>
    </location>
</feature>
<comment type="caution">
    <text evidence="2">The sequence shown here is derived from an EMBL/GenBank/DDBJ whole genome shotgun (WGS) entry which is preliminary data.</text>
</comment>
<organism evidence="2 3">
    <name type="scientific">Pelomonas aquatica</name>
    <dbReference type="NCBI Taxonomy" id="431058"/>
    <lineage>
        <taxon>Bacteria</taxon>
        <taxon>Pseudomonadati</taxon>
        <taxon>Pseudomonadota</taxon>
        <taxon>Betaproteobacteria</taxon>
        <taxon>Burkholderiales</taxon>
        <taxon>Sphaerotilaceae</taxon>
        <taxon>Roseateles</taxon>
    </lineage>
</organism>
<protein>
    <submittedName>
        <fullName evidence="2">Uncharacterized protein</fullName>
    </submittedName>
</protein>
<accession>A0A9X4R5W7</accession>
<evidence type="ECO:0000313" key="3">
    <source>
        <dbReference type="Proteomes" id="UP001152766"/>
    </source>
</evidence>
<reference evidence="2" key="1">
    <citation type="submission" date="2019-02" db="EMBL/GenBank/DDBJ databases">
        <title>Draft genome of the type strain Pelomonas aquatica CCUG 52575T.</title>
        <authorList>
            <person name="Gomila M."/>
            <person name="Lalucat J."/>
        </authorList>
    </citation>
    <scope>NUCLEOTIDE SEQUENCE</scope>
    <source>
        <strain evidence="2">CCUG 52575</strain>
    </source>
</reference>
<dbReference type="RefSeq" id="WP_268148524.1">
    <property type="nucleotide sequence ID" value="NZ_JAPPUW010000004.1"/>
</dbReference>
<proteinExistence type="predicted"/>